<evidence type="ECO:0000256" key="2">
    <source>
        <dbReference type="SAM" id="Phobius"/>
    </source>
</evidence>
<feature type="transmembrane region" description="Helical" evidence="2">
    <location>
        <begin position="12"/>
        <end position="30"/>
    </location>
</feature>
<keyword evidence="2" id="KW-1133">Transmembrane helix</keyword>
<evidence type="ECO:0000313" key="3">
    <source>
        <dbReference type="EMBL" id="GEL52736.1"/>
    </source>
</evidence>
<dbReference type="GeneID" id="78225183"/>
<evidence type="ECO:0000313" key="4">
    <source>
        <dbReference type="Proteomes" id="UP000321287"/>
    </source>
</evidence>
<keyword evidence="4" id="KW-1185">Reference proteome</keyword>
<accession>A0AAN4U1P8</accession>
<dbReference type="RefSeq" id="WP_062163679.1">
    <property type="nucleotide sequence ID" value="NZ_AP014690.1"/>
</dbReference>
<feature type="coiled-coil region" evidence="1">
    <location>
        <begin position="30"/>
        <end position="57"/>
    </location>
</feature>
<proteinExistence type="predicted"/>
<keyword evidence="2" id="KW-0812">Transmembrane</keyword>
<comment type="caution">
    <text evidence="3">The sequence shown here is derived from an EMBL/GenBank/DDBJ whole genome shotgun (WGS) entry which is preliminary data.</text>
</comment>
<keyword evidence="2" id="KW-0472">Membrane</keyword>
<dbReference type="Proteomes" id="UP000321287">
    <property type="component" value="Unassembled WGS sequence"/>
</dbReference>
<organism evidence="3 4">
    <name type="scientific">Asaia bogorensis NBRC 16594</name>
    <dbReference type="NCBI Taxonomy" id="1231624"/>
    <lineage>
        <taxon>Bacteria</taxon>
        <taxon>Pseudomonadati</taxon>
        <taxon>Pseudomonadota</taxon>
        <taxon>Alphaproteobacteria</taxon>
        <taxon>Acetobacterales</taxon>
        <taxon>Acetobacteraceae</taxon>
        <taxon>Asaia</taxon>
    </lineage>
</organism>
<evidence type="ECO:0000256" key="1">
    <source>
        <dbReference type="SAM" id="Coils"/>
    </source>
</evidence>
<dbReference type="EMBL" id="BJVS01000002">
    <property type="protein sequence ID" value="GEL52736.1"/>
    <property type="molecule type" value="Genomic_DNA"/>
</dbReference>
<dbReference type="AlphaFoldDB" id="A0AAN4U1P8"/>
<protein>
    <submittedName>
        <fullName evidence="3">Uncharacterized protein</fullName>
    </submittedName>
</protein>
<keyword evidence="1" id="KW-0175">Coiled coil</keyword>
<sequence>MPENLTPQPWWVAVIGGLLFTIRWLIGFGASSSRATIASQQEEIDRLNARVDNLEAREKVNLELIQELRTQNVLLREALGKRETIKTSKAETSGR</sequence>
<reference evidence="3 4" key="1">
    <citation type="submission" date="2019-07" db="EMBL/GenBank/DDBJ databases">
        <title>Whole genome shotgun sequence of Asaia bogorensis NBRC 16594.</title>
        <authorList>
            <person name="Hosoyama A."/>
            <person name="Uohara A."/>
            <person name="Ohji S."/>
            <person name="Ichikawa N."/>
        </authorList>
    </citation>
    <scope>NUCLEOTIDE SEQUENCE [LARGE SCALE GENOMIC DNA]</scope>
    <source>
        <strain evidence="3 4">NBRC 16594</strain>
    </source>
</reference>
<gene>
    <name evidence="3" type="ORF">ABO01nite_07430</name>
</gene>
<dbReference type="KEGG" id="abg:Asbog_00073"/>
<name>A0AAN4U1P8_9PROT</name>